<feature type="region of interest" description="Disordered" evidence="6">
    <location>
        <begin position="628"/>
        <end position="650"/>
    </location>
</feature>
<dbReference type="GeneTree" id="ENSGT00940000154285"/>
<reference evidence="11" key="3">
    <citation type="submission" date="2025-09" db="UniProtKB">
        <authorList>
            <consortium name="Ensembl"/>
        </authorList>
    </citation>
    <scope>IDENTIFICATION</scope>
</reference>
<feature type="transmembrane region" description="Helical" evidence="7">
    <location>
        <begin position="531"/>
        <end position="553"/>
    </location>
</feature>
<dbReference type="PROSITE" id="PS50261">
    <property type="entry name" value="G_PROTEIN_RECEP_F2_4"/>
    <property type="match status" value="1"/>
</dbReference>
<dbReference type="GO" id="GO:0007166">
    <property type="term" value="P:cell surface receptor signaling pathway"/>
    <property type="evidence" value="ECO:0007669"/>
    <property type="project" value="InterPro"/>
</dbReference>
<dbReference type="InterPro" id="IPR017981">
    <property type="entry name" value="GPCR_2-like_7TM"/>
</dbReference>
<protein>
    <submittedName>
        <fullName evidence="11">Adhesion G protein-coupled receptor G1</fullName>
    </submittedName>
</protein>
<keyword evidence="5" id="KW-1015">Disulfide bond</keyword>
<evidence type="ECO:0000313" key="11">
    <source>
        <dbReference type="Ensembl" id="ENSMMDP00005055406.1"/>
    </source>
</evidence>
<dbReference type="PRINTS" id="PR00249">
    <property type="entry name" value="GPCRSECRETIN"/>
</dbReference>
<comment type="subcellular location">
    <subcellularLocation>
        <location evidence="1">Membrane</location>
        <topology evidence="1">Multi-pass membrane protein</topology>
    </subcellularLocation>
</comment>
<dbReference type="GO" id="GO:0004930">
    <property type="term" value="F:G protein-coupled receptor activity"/>
    <property type="evidence" value="ECO:0007669"/>
    <property type="project" value="InterPro"/>
</dbReference>
<organism evidence="11 12">
    <name type="scientific">Myripristis murdjan</name>
    <name type="common">pinecone soldierfish</name>
    <dbReference type="NCBI Taxonomy" id="586833"/>
    <lineage>
        <taxon>Eukaryota</taxon>
        <taxon>Metazoa</taxon>
        <taxon>Chordata</taxon>
        <taxon>Craniata</taxon>
        <taxon>Vertebrata</taxon>
        <taxon>Euteleostomi</taxon>
        <taxon>Actinopterygii</taxon>
        <taxon>Neopterygii</taxon>
        <taxon>Teleostei</taxon>
        <taxon>Neoteleostei</taxon>
        <taxon>Acanthomorphata</taxon>
        <taxon>Holocentriformes</taxon>
        <taxon>Holocentridae</taxon>
        <taxon>Myripristis</taxon>
    </lineage>
</organism>
<evidence type="ECO:0000256" key="8">
    <source>
        <dbReference type="SAM" id="SignalP"/>
    </source>
</evidence>
<proteinExistence type="predicted"/>
<dbReference type="PROSITE" id="PS50221">
    <property type="entry name" value="GAIN_B"/>
    <property type="match status" value="1"/>
</dbReference>
<reference evidence="11" key="2">
    <citation type="submission" date="2025-08" db="UniProtKB">
        <authorList>
            <consortium name="Ensembl"/>
        </authorList>
    </citation>
    <scope>IDENTIFICATION</scope>
</reference>
<keyword evidence="2 7" id="KW-0812">Transmembrane</keyword>
<keyword evidence="3 7" id="KW-1133">Transmembrane helix</keyword>
<evidence type="ECO:0000256" key="7">
    <source>
        <dbReference type="SAM" id="Phobius"/>
    </source>
</evidence>
<feature type="transmembrane region" description="Helical" evidence="7">
    <location>
        <begin position="476"/>
        <end position="496"/>
    </location>
</feature>
<evidence type="ECO:0000259" key="9">
    <source>
        <dbReference type="PROSITE" id="PS50221"/>
    </source>
</evidence>
<dbReference type="GO" id="GO:0007189">
    <property type="term" value="P:adenylate cyclase-activating G protein-coupled receptor signaling pathway"/>
    <property type="evidence" value="ECO:0007669"/>
    <property type="project" value="TreeGrafter"/>
</dbReference>
<feature type="transmembrane region" description="Helical" evidence="7">
    <location>
        <begin position="445"/>
        <end position="469"/>
    </location>
</feature>
<evidence type="ECO:0000256" key="1">
    <source>
        <dbReference type="ARBA" id="ARBA00004141"/>
    </source>
</evidence>
<dbReference type="GO" id="GO:0005886">
    <property type="term" value="C:plasma membrane"/>
    <property type="evidence" value="ECO:0007669"/>
    <property type="project" value="TreeGrafter"/>
</dbReference>
<feature type="transmembrane region" description="Helical" evidence="7">
    <location>
        <begin position="565"/>
        <end position="590"/>
    </location>
</feature>
<evidence type="ECO:0000259" key="10">
    <source>
        <dbReference type="PROSITE" id="PS50261"/>
    </source>
</evidence>
<dbReference type="FunFam" id="1.20.1070.10:FF:000493">
    <property type="entry name" value="Adhesion G protein-coupled receptor G1"/>
    <property type="match status" value="1"/>
</dbReference>
<feature type="domain" description="G-protein coupled receptors family 2 profile 2" evidence="10">
    <location>
        <begin position="371"/>
        <end position="620"/>
    </location>
</feature>
<keyword evidence="8" id="KW-0732">Signal</keyword>
<dbReference type="InterPro" id="IPR000832">
    <property type="entry name" value="GPCR_2_secretin-like"/>
</dbReference>
<evidence type="ECO:0000313" key="12">
    <source>
        <dbReference type="Proteomes" id="UP000472263"/>
    </source>
</evidence>
<feature type="transmembrane region" description="Helical" evidence="7">
    <location>
        <begin position="368"/>
        <end position="394"/>
    </location>
</feature>
<dbReference type="PANTHER" id="PTHR12011">
    <property type="entry name" value="ADHESION G-PROTEIN COUPLED RECEPTOR"/>
    <property type="match status" value="1"/>
</dbReference>
<accession>A0A668AZS7</accession>
<dbReference type="AlphaFoldDB" id="A0A668AZS7"/>
<dbReference type="OrthoDB" id="8951579at2759"/>
<keyword evidence="12" id="KW-1185">Reference proteome</keyword>
<dbReference type="InParanoid" id="A0A668AZS7"/>
<dbReference type="InterPro" id="IPR000203">
    <property type="entry name" value="GPS"/>
</dbReference>
<name>A0A668AZS7_9TELE</name>
<evidence type="ECO:0000256" key="4">
    <source>
        <dbReference type="ARBA" id="ARBA00023136"/>
    </source>
</evidence>
<dbReference type="InterPro" id="IPR046338">
    <property type="entry name" value="GAIN_dom_sf"/>
</dbReference>
<feature type="compositionally biased region" description="Low complexity" evidence="6">
    <location>
        <begin position="628"/>
        <end position="639"/>
    </location>
</feature>
<evidence type="ECO:0000256" key="3">
    <source>
        <dbReference type="ARBA" id="ARBA00022989"/>
    </source>
</evidence>
<dbReference type="Proteomes" id="UP000472263">
    <property type="component" value="Chromosome 3"/>
</dbReference>
<feature type="transmembrane region" description="Helical" evidence="7">
    <location>
        <begin position="406"/>
        <end position="425"/>
    </location>
</feature>
<dbReference type="Pfam" id="PF01825">
    <property type="entry name" value="GPS"/>
    <property type="match status" value="1"/>
</dbReference>
<gene>
    <name evidence="11" type="primary">adgrg1</name>
</gene>
<dbReference type="Pfam" id="PF00002">
    <property type="entry name" value="7tm_2"/>
    <property type="match status" value="1"/>
</dbReference>
<dbReference type="SMART" id="SM00303">
    <property type="entry name" value="GPS"/>
    <property type="match status" value="1"/>
</dbReference>
<feature type="signal peptide" evidence="8">
    <location>
        <begin position="1"/>
        <end position="27"/>
    </location>
</feature>
<evidence type="ECO:0000256" key="6">
    <source>
        <dbReference type="SAM" id="MobiDB-lite"/>
    </source>
</evidence>
<keyword evidence="4 7" id="KW-0472">Membrane</keyword>
<feature type="transmembrane region" description="Helical" evidence="7">
    <location>
        <begin position="596"/>
        <end position="617"/>
    </location>
</feature>
<evidence type="ECO:0000256" key="2">
    <source>
        <dbReference type="ARBA" id="ARBA00022692"/>
    </source>
</evidence>
<dbReference type="InterPro" id="IPR057244">
    <property type="entry name" value="GAIN_B"/>
</dbReference>
<reference evidence="11" key="1">
    <citation type="submission" date="2019-06" db="EMBL/GenBank/DDBJ databases">
        <authorList>
            <consortium name="Wellcome Sanger Institute Data Sharing"/>
        </authorList>
    </citation>
    <scope>NUCLEOTIDE SEQUENCE [LARGE SCALE GENOMIC DNA]</scope>
</reference>
<dbReference type="PANTHER" id="PTHR12011:SF435">
    <property type="entry name" value="ADHESION G PROTEIN-COUPLED RECEPTOR G1-RELATED"/>
    <property type="match status" value="1"/>
</dbReference>
<feature type="chain" id="PRO_5025430271" evidence="8">
    <location>
        <begin position="28"/>
        <end position="650"/>
    </location>
</feature>
<dbReference type="Gene3D" id="2.60.220.50">
    <property type="match status" value="1"/>
</dbReference>
<feature type="domain" description="GAIN-B" evidence="9">
    <location>
        <begin position="213"/>
        <end position="364"/>
    </location>
</feature>
<sequence>MAPRITDALKTVFIFIILSSVFTCSAGDSENDRDFEFCGKWRNGGKALKLTYNLSPGCAPILISANESSLSIEGQITAQCNKSGVISLDQSGPPTGTHFCLFWEPLLDQLQLQVGGETHKLCEPAGLQQSCCTNLSPSSNEPETSYGIINGSIKGDVLTSKSLAAYGFFGESINCKEQFCDKAIKGPTQVNMIEEAVMRSETVGSVELPCALSSVVVMKEDFQGSDIVLTASPGLPPESIPSIHLPPSLRPPTKTSVKVVCTIFKNSSFFQEGGMSIVDNVVGISVENEIIRDLSEPIRIGFHHRAIHRTFSRKCVSWDTRKDPLKVNWLDDGCLTKQKGEKETECHCNHLTYFTVLVEMEPRPVRHLLALTAITSLGCAVSVISCLALIIFLCRKRKCKEQSIPIHLGLAMSLLFLNLLFFLTGTLANLGEEALCRWVGAGLHYALLSSFTWMALEVFQTFRLVYLVFTPPLKPYIWGLIGFGFPALPVVTLAMVGDIYGVREVAPSDDVSNPYQMCWMKNNHKALLAHYFTNVTVLAILVFSGLVMLFLVYRQIRRRDEWKQNQVAFLSIWGLSCLFGTTWGLTFLNFGPLSDIILFLSCILNSFQGFFLVLRFYMLGWMRKQTGGSTLGTSSTGSTRQHMLQPQEKS</sequence>
<dbReference type="Gene3D" id="1.20.1070.10">
    <property type="entry name" value="Rhodopsin 7-helix transmembrane proteins"/>
    <property type="match status" value="1"/>
</dbReference>
<evidence type="ECO:0000256" key="5">
    <source>
        <dbReference type="ARBA" id="ARBA00023157"/>
    </source>
</evidence>
<dbReference type="Ensembl" id="ENSMMDT00005056462.1">
    <property type="protein sequence ID" value="ENSMMDP00005055406.1"/>
    <property type="gene ID" value="ENSMMDG00005024790.1"/>
</dbReference>